<evidence type="ECO:0000256" key="1">
    <source>
        <dbReference type="ARBA" id="ARBA00000553"/>
    </source>
</evidence>
<dbReference type="GO" id="GO:0016787">
    <property type="term" value="F:hydrolase activity"/>
    <property type="evidence" value="ECO:0007669"/>
    <property type="project" value="UniProtKB-KW"/>
</dbReference>
<dbReference type="Gene3D" id="3.60.140.10">
    <property type="entry name" value="CNF1/YfiH-like putative cysteine hydrolases"/>
    <property type="match status" value="1"/>
</dbReference>
<dbReference type="RefSeq" id="WP_038455002.1">
    <property type="nucleotide sequence ID" value="NZ_CP009043.1"/>
</dbReference>
<dbReference type="PANTHER" id="PTHR30616:SF2">
    <property type="entry name" value="PURINE NUCLEOSIDE PHOSPHORYLASE LACC1"/>
    <property type="match status" value="1"/>
</dbReference>
<dbReference type="GO" id="GO:0005507">
    <property type="term" value="F:copper ion binding"/>
    <property type="evidence" value="ECO:0007669"/>
    <property type="project" value="TreeGrafter"/>
</dbReference>
<dbReference type="HOGENOM" id="CLU_065784_3_0_7"/>
<gene>
    <name evidence="11" type="ORF">CIG1485E_1444</name>
</gene>
<evidence type="ECO:0000313" key="11">
    <source>
        <dbReference type="EMBL" id="AII15267.1"/>
    </source>
</evidence>
<evidence type="ECO:0000256" key="9">
    <source>
        <dbReference type="ARBA" id="ARBA00049893"/>
    </source>
</evidence>
<dbReference type="KEGG" id="caj:CIG1485E_1444"/>
<evidence type="ECO:0000256" key="5">
    <source>
        <dbReference type="ARBA" id="ARBA00022801"/>
    </source>
</evidence>
<proteinExistence type="inferred from homology"/>
<dbReference type="InterPro" id="IPR011324">
    <property type="entry name" value="Cytotoxic_necrot_fac-like_cat"/>
</dbReference>
<dbReference type="OrthoDB" id="4279at2"/>
<evidence type="ECO:0000256" key="7">
    <source>
        <dbReference type="ARBA" id="ARBA00047989"/>
    </source>
</evidence>
<keyword evidence="3" id="KW-0808">Transferase</keyword>
<keyword evidence="4" id="KW-0479">Metal-binding</keyword>
<dbReference type="STRING" id="1244531.CIG2463D_1637"/>
<comment type="catalytic activity">
    <reaction evidence="9">
        <text>S-methyl-5'-thioadenosine + phosphate = 5-(methylsulfanyl)-alpha-D-ribose 1-phosphate + adenine</text>
        <dbReference type="Rhea" id="RHEA:11852"/>
        <dbReference type="ChEBI" id="CHEBI:16708"/>
        <dbReference type="ChEBI" id="CHEBI:17509"/>
        <dbReference type="ChEBI" id="CHEBI:43474"/>
        <dbReference type="ChEBI" id="CHEBI:58533"/>
        <dbReference type="EC" id="2.4.2.28"/>
    </reaction>
    <physiologicalReaction direction="left-to-right" evidence="9">
        <dbReference type="Rhea" id="RHEA:11853"/>
    </physiologicalReaction>
</comment>
<comment type="catalytic activity">
    <reaction evidence="8">
        <text>adenosine + phosphate = alpha-D-ribose 1-phosphate + adenine</text>
        <dbReference type="Rhea" id="RHEA:27642"/>
        <dbReference type="ChEBI" id="CHEBI:16335"/>
        <dbReference type="ChEBI" id="CHEBI:16708"/>
        <dbReference type="ChEBI" id="CHEBI:43474"/>
        <dbReference type="ChEBI" id="CHEBI:57720"/>
        <dbReference type="EC" id="2.4.2.1"/>
    </reaction>
    <physiologicalReaction direction="left-to-right" evidence="8">
        <dbReference type="Rhea" id="RHEA:27643"/>
    </physiologicalReaction>
</comment>
<dbReference type="NCBIfam" id="TIGR00726">
    <property type="entry name" value="peptidoglycan editing factor PgeF"/>
    <property type="match status" value="1"/>
</dbReference>
<organism evidence="11 12">
    <name type="scientific">Campylobacter iguaniorum</name>
    <dbReference type="NCBI Taxonomy" id="1244531"/>
    <lineage>
        <taxon>Bacteria</taxon>
        <taxon>Pseudomonadati</taxon>
        <taxon>Campylobacterota</taxon>
        <taxon>Epsilonproteobacteria</taxon>
        <taxon>Campylobacterales</taxon>
        <taxon>Campylobacteraceae</taxon>
        <taxon>Campylobacter</taxon>
    </lineage>
</organism>
<evidence type="ECO:0000313" key="12">
    <source>
        <dbReference type="Proteomes" id="UP000028486"/>
    </source>
</evidence>
<dbReference type="Pfam" id="PF02578">
    <property type="entry name" value="Cu-oxidase_4"/>
    <property type="match status" value="1"/>
</dbReference>
<comment type="catalytic activity">
    <reaction evidence="7">
        <text>adenosine + H2O + H(+) = inosine + NH4(+)</text>
        <dbReference type="Rhea" id="RHEA:24408"/>
        <dbReference type="ChEBI" id="CHEBI:15377"/>
        <dbReference type="ChEBI" id="CHEBI:15378"/>
        <dbReference type="ChEBI" id="CHEBI:16335"/>
        <dbReference type="ChEBI" id="CHEBI:17596"/>
        <dbReference type="ChEBI" id="CHEBI:28938"/>
        <dbReference type="EC" id="3.5.4.4"/>
    </reaction>
    <physiologicalReaction direction="left-to-right" evidence="7">
        <dbReference type="Rhea" id="RHEA:24409"/>
    </physiologicalReaction>
</comment>
<keyword evidence="5" id="KW-0378">Hydrolase</keyword>
<dbReference type="AlphaFoldDB" id="A0A076FD00"/>
<dbReference type="EMBL" id="CP009043">
    <property type="protein sequence ID" value="AII15267.1"/>
    <property type="molecule type" value="Genomic_DNA"/>
</dbReference>
<dbReference type="CDD" id="cd16833">
    <property type="entry name" value="YfiH"/>
    <property type="match status" value="1"/>
</dbReference>
<dbReference type="GO" id="GO:0017061">
    <property type="term" value="F:S-methyl-5-thioadenosine phosphorylase activity"/>
    <property type="evidence" value="ECO:0007669"/>
    <property type="project" value="UniProtKB-EC"/>
</dbReference>
<dbReference type="InterPro" id="IPR003730">
    <property type="entry name" value="Cu_polyphenol_OxRdtase"/>
</dbReference>
<evidence type="ECO:0000256" key="2">
    <source>
        <dbReference type="ARBA" id="ARBA00007353"/>
    </source>
</evidence>
<evidence type="ECO:0000256" key="4">
    <source>
        <dbReference type="ARBA" id="ARBA00022723"/>
    </source>
</evidence>
<dbReference type="PANTHER" id="PTHR30616">
    <property type="entry name" value="UNCHARACTERIZED PROTEIN YFIH"/>
    <property type="match status" value="1"/>
</dbReference>
<dbReference type="InterPro" id="IPR038371">
    <property type="entry name" value="Cu_polyphenol_OxRdtase_sf"/>
</dbReference>
<keyword evidence="6" id="KW-0862">Zinc</keyword>
<dbReference type="SUPFAM" id="SSF64438">
    <property type="entry name" value="CNF1/YfiH-like putative cysteine hydrolases"/>
    <property type="match status" value="1"/>
</dbReference>
<protein>
    <recommendedName>
        <fullName evidence="10">Purine nucleoside phosphorylase</fullName>
    </recommendedName>
</protein>
<evidence type="ECO:0000256" key="8">
    <source>
        <dbReference type="ARBA" id="ARBA00048968"/>
    </source>
</evidence>
<evidence type="ECO:0000256" key="10">
    <source>
        <dbReference type="RuleBase" id="RU361274"/>
    </source>
</evidence>
<evidence type="ECO:0000256" key="3">
    <source>
        <dbReference type="ARBA" id="ARBA00022679"/>
    </source>
</evidence>
<reference evidence="12" key="1">
    <citation type="journal article" date="2014" name="Genome Announc.">
        <title>Complete Genome Sequence of Campylobacter iguaniorum Strain 1485ET, Isolated from a Bearded Dragon (Pogona vitticeps).</title>
        <authorList>
            <person name="Gilbert M.J."/>
            <person name="Miller W.G."/>
            <person name="Yee E."/>
            <person name="Kik M."/>
            <person name="Wagenaar J.A."/>
            <person name="Duim B."/>
        </authorList>
    </citation>
    <scope>NUCLEOTIDE SEQUENCE [LARGE SCALE GENOMIC DNA]</scope>
    <source>
        <strain evidence="12">1485E</strain>
    </source>
</reference>
<accession>A0A076FD00</accession>
<dbReference type="eggNOG" id="COG1496">
    <property type="taxonomic scope" value="Bacteria"/>
</dbReference>
<comment type="similarity">
    <text evidence="2 10">Belongs to the purine nucleoside phosphorylase YfiH/LACC1 family.</text>
</comment>
<comment type="catalytic activity">
    <reaction evidence="1">
        <text>inosine + phosphate = alpha-D-ribose 1-phosphate + hypoxanthine</text>
        <dbReference type="Rhea" id="RHEA:27646"/>
        <dbReference type="ChEBI" id="CHEBI:17368"/>
        <dbReference type="ChEBI" id="CHEBI:17596"/>
        <dbReference type="ChEBI" id="CHEBI:43474"/>
        <dbReference type="ChEBI" id="CHEBI:57720"/>
        <dbReference type="EC" id="2.4.2.1"/>
    </reaction>
    <physiologicalReaction direction="left-to-right" evidence="1">
        <dbReference type="Rhea" id="RHEA:27647"/>
    </physiologicalReaction>
</comment>
<dbReference type="Proteomes" id="UP000028486">
    <property type="component" value="Chromosome"/>
</dbReference>
<evidence type="ECO:0000256" key="6">
    <source>
        <dbReference type="ARBA" id="ARBA00022833"/>
    </source>
</evidence>
<dbReference type="PATRIC" id="fig|1244531.5.peg.1644"/>
<keyword evidence="12" id="KW-1185">Reference proteome</keyword>
<sequence length="226" mass="24462">MLVCTDDDFAFAGFSSKFGGVSKGKFAGLNLATHVGDELGNVEQNREILRQKIGAKKLIFMEQIHSDVVSEISNLDAKIPPCDALITGLKGVAICVMVADCSPILVLDRASPKVAVIHAGRAGVISKILSKTIRKMGSNPANLEVIIGPNIKGNCYEIGDLDLGAFNAFKNGAKFDMDAALKNELESLGVASYKFSQICTHCDERFYSYRRDAITGRFCGFAYLRD</sequence>
<name>A0A076FD00_9BACT</name>